<dbReference type="NCBIfam" id="TIGR00166">
    <property type="entry name" value="S6"/>
    <property type="match status" value="1"/>
</dbReference>
<dbReference type="InterPro" id="IPR035980">
    <property type="entry name" value="Ribosomal_bS6_sf"/>
</dbReference>
<evidence type="ECO:0000256" key="4">
    <source>
        <dbReference type="ARBA" id="ARBA00035104"/>
    </source>
</evidence>
<reference evidence="8 9" key="1">
    <citation type="submission" date="2021-02" db="EMBL/GenBank/DDBJ databases">
        <title>Complete genome of Desulfoluna sp. strain ASN36.</title>
        <authorList>
            <person name="Takahashi A."/>
            <person name="Kojima H."/>
            <person name="Fukui M."/>
        </authorList>
    </citation>
    <scope>NUCLEOTIDE SEQUENCE [LARGE SCALE GENOMIC DNA]</scope>
    <source>
        <strain evidence="8 9">ASN36</strain>
    </source>
</reference>
<feature type="region of interest" description="Disordered" evidence="7">
    <location>
        <begin position="107"/>
        <end position="156"/>
    </location>
</feature>
<protein>
    <recommendedName>
        <fullName evidence="5 6">Small ribosomal subunit protein bS6</fullName>
    </recommendedName>
</protein>
<feature type="compositionally biased region" description="Acidic residues" evidence="7">
    <location>
        <begin position="147"/>
        <end position="156"/>
    </location>
</feature>
<dbReference type="Pfam" id="PF01250">
    <property type="entry name" value="Ribosomal_S6"/>
    <property type="match status" value="1"/>
</dbReference>
<dbReference type="PANTHER" id="PTHR21011:SF1">
    <property type="entry name" value="SMALL RIBOSOMAL SUBUNIT PROTEIN BS6M"/>
    <property type="match status" value="1"/>
</dbReference>
<accession>A0ABM7PB29</accession>
<proteinExistence type="inferred from homology"/>
<evidence type="ECO:0000256" key="3">
    <source>
        <dbReference type="ARBA" id="ARBA00023274"/>
    </source>
</evidence>
<evidence type="ECO:0000256" key="5">
    <source>
        <dbReference type="ARBA" id="ARBA00035294"/>
    </source>
</evidence>
<name>A0ABM7PB29_9BACT</name>
<gene>
    <name evidence="6" type="primary">rpsF</name>
    <name evidence="8" type="ORF">DSLASN_00110</name>
</gene>
<dbReference type="EMBL" id="AP024488">
    <property type="protein sequence ID" value="BCS94379.1"/>
    <property type="molecule type" value="Genomic_DNA"/>
</dbReference>
<keyword evidence="2 6" id="KW-0689">Ribosomal protein</keyword>
<evidence type="ECO:0000256" key="2">
    <source>
        <dbReference type="ARBA" id="ARBA00022980"/>
    </source>
</evidence>
<comment type="function">
    <text evidence="4 6">Binds together with bS18 to 16S ribosomal RNA.</text>
</comment>
<dbReference type="SUPFAM" id="SSF54995">
    <property type="entry name" value="Ribosomal protein S6"/>
    <property type="match status" value="1"/>
</dbReference>
<dbReference type="CDD" id="cd00473">
    <property type="entry name" value="bS6"/>
    <property type="match status" value="1"/>
</dbReference>
<dbReference type="Proteomes" id="UP001320148">
    <property type="component" value="Chromosome"/>
</dbReference>
<evidence type="ECO:0000313" key="9">
    <source>
        <dbReference type="Proteomes" id="UP001320148"/>
    </source>
</evidence>
<feature type="compositionally biased region" description="Low complexity" evidence="7">
    <location>
        <begin position="128"/>
        <end position="139"/>
    </location>
</feature>
<dbReference type="InterPro" id="IPR020814">
    <property type="entry name" value="Ribosomal_S6_plastid/chlpt"/>
</dbReference>
<evidence type="ECO:0000256" key="6">
    <source>
        <dbReference type="HAMAP-Rule" id="MF_00360"/>
    </source>
</evidence>
<comment type="similarity">
    <text evidence="1 6">Belongs to the bacterial ribosomal protein bS6 family.</text>
</comment>
<dbReference type="InterPro" id="IPR000529">
    <property type="entry name" value="Ribosomal_bS6"/>
</dbReference>
<keyword evidence="6" id="KW-0699">rRNA-binding</keyword>
<dbReference type="InterPro" id="IPR014717">
    <property type="entry name" value="Transl_elong_EF1B/ribsomal_bS6"/>
</dbReference>
<keyword evidence="9" id="KW-1185">Reference proteome</keyword>
<evidence type="ECO:0000313" key="8">
    <source>
        <dbReference type="EMBL" id="BCS94379.1"/>
    </source>
</evidence>
<evidence type="ECO:0000256" key="7">
    <source>
        <dbReference type="SAM" id="MobiDB-lite"/>
    </source>
</evidence>
<dbReference type="Gene3D" id="3.30.70.60">
    <property type="match status" value="1"/>
</dbReference>
<dbReference type="RefSeq" id="WP_236890698.1">
    <property type="nucleotide sequence ID" value="NZ_AP024488.1"/>
</dbReference>
<keyword evidence="3 6" id="KW-0687">Ribonucleoprotein</keyword>
<dbReference type="HAMAP" id="MF_00360">
    <property type="entry name" value="Ribosomal_bS6"/>
    <property type="match status" value="1"/>
</dbReference>
<dbReference type="PANTHER" id="PTHR21011">
    <property type="entry name" value="MITOCHONDRIAL 28S RIBOSOMAL PROTEIN S6"/>
    <property type="match status" value="1"/>
</dbReference>
<organism evidence="8 9">
    <name type="scientific">Desulfoluna limicola</name>
    <dbReference type="NCBI Taxonomy" id="2810562"/>
    <lineage>
        <taxon>Bacteria</taxon>
        <taxon>Pseudomonadati</taxon>
        <taxon>Thermodesulfobacteriota</taxon>
        <taxon>Desulfobacteria</taxon>
        <taxon>Desulfobacterales</taxon>
        <taxon>Desulfolunaceae</taxon>
        <taxon>Desulfoluna</taxon>
    </lineage>
</organism>
<keyword evidence="6" id="KW-0694">RNA-binding</keyword>
<sequence>MRRYETVFILDPDLGEEVRNQRYDKVKEIITAYKGTMIEFDDWGVRKLAYDIRKKTRGQYIRLDYCGDGTLVSELERNFRLDDKFLKFMTIILGEDVNPEDVIAEKEQAETAAAEAAAEAEKAEGETAEAPAEEAAAPAAEEKAEEAVEPETKEEE</sequence>
<evidence type="ECO:0000256" key="1">
    <source>
        <dbReference type="ARBA" id="ARBA00009512"/>
    </source>
</evidence>